<protein>
    <recommendedName>
        <fullName evidence="2">PIPK domain-containing protein</fullName>
    </recommendedName>
</protein>
<dbReference type="GO" id="GO:0010008">
    <property type="term" value="C:endosome membrane"/>
    <property type="evidence" value="ECO:0007669"/>
    <property type="project" value="TreeGrafter"/>
</dbReference>
<dbReference type="SUPFAM" id="SSF56104">
    <property type="entry name" value="SAICAR synthase-like"/>
    <property type="match status" value="1"/>
</dbReference>
<evidence type="ECO:0000313" key="3">
    <source>
        <dbReference type="EMBL" id="RZC63299.1"/>
    </source>
</evidence>
<dbReference type="GO" id="GO:0000285">
    <property type="term" value="F:1-phosphatidylinositol-3-phosphate 5-kinase activity"/>
    <property type="evidence" value="ECO:0007669"/>
    <property type="project" value="TreeGrafter"/>
</dbReference>
<dbReference type="EMBL" id="CM010719">
    <property type="protein sequence ID" value="RZC63299.1"/>
    <property type="molecule type" value="Genomic_DNA"/>
</dbReference>
<dbReference type="SMART" id="SM00330">
    <property type="entry name" value="PIPKc"/>
    <property type="match status" value="1"/>
</dbReference>
<keyword evidence="4" id="KW-1185">Reference proteome</keyword>
<name>A0A4Y7JU53_PAPSO</name>
<dbReference type="PANTHER" id="PTHR45748">
    <property type="entry name" value="1-PHOSPHATIDYLINOSITOL 3-PHOSPHATE 5-KINASE-RELATED"/>
    <property type="match status" value="1"/>
</dbReference>
<organism evidence="3 4">
    <name type="scientific">Papaver somniferum</name>
    <name type="common">Opium poppy</name>
    <dbReference type="NCBI Taxonomy" id="3469"/>
    <lineage>
        <taxon>Eukaryota</taxon>
        <taxon>Viridiplantae</taxon>
        <taxon>Streptophyta</taxon>
        <taxon>Embryophyta</taxon>
        <taxon>Tracheophyta</taxon>
        <taxon>Spermatophyta</taxon>
        <taxon>Magnoliopsida</taxon>
        <taxon>Ranunculales</taxon>
        <taxon>Papaveraceae</taxon>
        <taxon>Papaveroideae</taxon>
        <taxon>Papaver</taxon>
    </lineage>
</organism>
<keyword evidence="1" id="KW-0418">Kinase</keyword>
<reference evidence="3 4" key="1">
    <citation type="journal article" date="2018" name="Science">
        <title>The opium poppy genome and morphinan production.</title>
        <authorList>
            <person name="Guo L."/>
            <person name="Winzer T."/>
            <person name="Yang X."/>
            <person name="Li Y."/>
            <person name="Ning Z."/>
            <person name="He Z."/>
            <person name="Teodor R."/>
            <person name="Lu Y."/>
            <person name="Bowser T.A."/>
            <person name="Graham I.A."/>
            <person name="Ye K."/>
        </authorList>
    </citation>
    <scope>NUCLEOTIDE SEQUENCE [LARGE SCALE GENOMIC DNA]</scope>
    <source>
        <strain evidence="4">cv. HN1</strain>
        <tissue evidence="3">Leaves</tissue>
    </source>
</reference>
<dbReference type="InterPro" id="IPR002498">
    <property type="entry name" value="PInositol-4-P-4/5-kinase_core"/>
</dbReference>
<gene>
    <name evidence="3" type="ORF">C5167_025048</name>
</gene>
<dbReference type="Gramene" id="RZC63299">
    <property type="protein sequence ID" value="RZC63299"/>
    <property type="gene ID" value="C5167_025048"/>
</dbReference>
<sequence>MQHGLVKTSSSKHFSNFNLSVSVSPLSNESAGTSCMCRTILSMSGSRSSMISDPLVYTKASHVRVTFSDDGPLGRVKYAVTCYFAKGFEALRRACCPSELDFLRSLSRCSDWNAQGGKSNAYFAKSLDDRFIIKGLTKTELESFIKLAPEYFKYLSESNGTRSPTCLAKIWGSIRLQQSILKEGRNREWTFWLWRTFCSNAMLQGFMT</sequence>
<accession>A0A4Y7JU53</accession>
<dbReference type="GO" id="GO:0005524">
    <property type="term" value="F:ATP binding"/>
    <property type="evidence" value="ECO:0007669"/>
    <property type="project" value="UniProtKB-UniRule"/>
</dbReference>
<feature type="domain" description="PIPK" evidence="2">
    <location>
        <begin position="9"/>
        <end position="208"/>
    </location>
</feature>
<dbReference type="PANTHER" id="PTHR45748:SF7">
    <property type="entry name" value="1-PHOSPHATIDYLINOSITOL 3-PHOSPHATE 5-KINASE-RELATED"/>
    <property type="match status" value="1"/>
</dbReference>
<evidence type="ECO:0000259" key="2">
    <source>
        <dbReference type="PROSITE" id="PS51455"/>
    </source>
</evidence>
<dbReference type="AlphaFoldDB" id="A0A4Y7JU53"/>
<evidence type="ECO:0000256" key="1">
    <source>
        <dbReference type="PROSITE-ProRule" id="PRU00781"/>
    </source>
</evidence>
<proteinExistence type="predicted"/>
<dbReference type="STRING" id="3469.A0A4Y7JU53"/>
<keyword evidence="1" id="KW-0547">Nucleotide-binding</keyword>
<keyword evidence="1" id="KW-0067">ATP-binding</keyword>
<evidence type="ECO:0000313" key="4">
    <source>
        <dbReference type="Proteomes" id="UP000316621"/>
    </source>
</evidence>
<keyword evidence="1" id="KW-0808">Transferase</keyword>
<dbReference type="Pfam" id="PF01504">
    <property type="entry name" value="PIP5K"/>
    <property type="match status" value="1"/>
</dbReference>
<dbReference type="Gene3D" id="3.30.800.10">
    <property type="entry name" value="Phosphatidylinositol Phosphate Kinase II Beta"/>
    <property type="match status" value="1"/>
</dbReference>
<dbReference type="Proteomes" id="UP000316621">
    <property type="component" value="Chromosome 5"/>
</dbReference>
<dbReference type="GO" id="GO:0046854">
    <property type="term" value="P:phosphatidylinositol phosphate biosynthetic process"/>
    <property type="evidence" value="ECO:0007669"/>
    <property type="project" value="TreeGrafter"/>
</dbReference>
<dbReference type="InterPro" id="IPR027484">
    <property type="entry name" value="PInositol-4-P-5-kinase_N"/>
</dbReference>
<dbReference type="PROSITE" id="PS51455">
    <property type="entry name" value="PIPK"/>
    <property type="match status" value="1"/>
</dbReference>